<evidence type="ECO:0000256" key="5">
    <source>
        <dbReference type="ARBA" id="ARBA00023136"/>
    </source>
</evidence>
<dbReference type="PANTHER" id="PTHR31548">
    <property type="entry name" value="CLARIN"/>
    <property type="match status" value="1"/>
</dbReference>
<reference evidence="7" key="2">
    <citation type="submission" date="2025-08" db="UniProtKB">
        <authorList>
            <consortium name="Ensembl"/>
        </authorList>
    </citation>
    <scope>IDENTIFICATION</scope>
</reference>
<dbReference type="PANTHER" id="PTHR31548:SF3">
    <property type="entry name" value="CLARIN-3"/>
    <property type="match status" value="1"/>
</dbReference>
<evidence type="ECO:0000256" key="1">
    <source>
        <dbReference type="ARBA" id="ARBA00004141"/>
    </source>
</evidence>
<dbReference type="Ensembl" id="ENSSORT00005050221.1">
    <property type="protein sequence ID" value="ENSSORP00005049025.1"/>
    <property type="gene ID" value="ENSSORG00005022291.1"/>
</dbReference>
<reference evidence="7" key="3">
    <citation type="submission" date="2025-09" db="UniProtKB">
        <authorList>
            <consortium name="Ensembl"/>
        </authorList>
    </citation>
    <scope>IDENTIFICATION</scope>
</reference>
<keyword evidence="3 6" id="KW-0812">Transmembrane</keyword>
<dbReference type="FunCoup" id="A0A673C4W4">
    <property type="interactions" value="1389"/>
</dbReference>
<reference evidence="7" key="1">
    <citation type="submission" date="2019-06" db="EMBL/GenBank/DDBJ databases">
        <authorList>
            <consortium name="Wellcome Sanger Institute Data Sharing"/>
        </authorList>
    </citation>
    <scope>NUCLEOTIDE SEQUENCE [LARGE SCALE GENOMIC DNA]</scope>
</reference>
<sequence length="156" mass="16656">MPSTKKTLHFMSCALATAVSVGILGFGMSTSWAETSMLCETNGTAHIRLELFNGFLTRISCPLFGGVDNFEVTGNAPLILHILVVFFLALCMVCSAGSILIALYNSVSNPYETYMGPIGIYVCSSISACLSVLVLILFPINVSVTSMAEDLVNQLT</sequence>
<dbReference type="InParanoid" id="A0A673C4W4"/>
<dbReference type="GO" id="GO:0007605">
    <property type="term" value="P:sensory perception of sound"/>
    <property type="evidence" value="ECO:0007669"/>
    <property type="project" value="UniProtKB-ARBA"/>
</dbReference>
<keyword evidence="4 6" id="KW-1133">Transmembrane helix</keyword>
<comment type="subcellular location">
    <subcellularLocation>
        <location evidence="1">Membrane</location>
        <topology evidence="1">Multi-pass membrane protein</topology>
    </subcellularLocation>
</comment>
<evidence type="ECO:0000256" key="3">
    <source>
        <dbReference type="ARBA" id="ARBA00022692"/>
    </source>
</evidence>
<dbReference type="InterPro" id="IPR026748">
    <property type="entry name" value="Clarin"/>
</dbReference>
<dbReference type="GO" id="GO:0016020">
    <property type="term" value="C:membrane"/>
    <property type="evidence" value="ECO:0007669"/>
    <property type="project" value="UniProtKB-SubCell"/>
</dbReference>
<protein>
    <submittedName>
        <fullName evidence="7">Clarin 3</fullName>
    </submittedName>
</protein>
<evidence type="ECO:0000313" key="8">
    <source>
        <dbReference type="Proteomes" id="UP000472271"/>
    </source>
</evidence>
<evidence type="ECO:0000313" key="7">
    <source>
        <dbReference type="Ensembl" id="ENSSORP00005049025.1"/>
    </source>
</evidence>
<evidence type="ECO:0000256" key="2">
    <source>
        <dbReference type="ARBA" id="ARBA00005787"/>
    </source>
</evidence>
<comment type="similarity">
    <text evidence="2">Belongs to the clarin family.</text>
</comment>
<organism evidence="7 8">
    <name type="scientific">Sphaeramia orbicularis</name>
    <name type="common">orbiculate cardinalfish</name>
    <dbReference type="NCBI Taxonomy" id="375764"/>
    <lineage>
        <taxon>Eukaryota</taxon>
        <taxon>Metazoa</taxon>
        <taxon>Chordata</taxon>
        <taxon>Craniata</taxon>
        <taxon>Vertebrata</taxon>
        <taxon>Euteleostomi</taxon>
        <taxon>Actinopterygii</taxon>
        <taxon>Neopterygii</taxon>
        <taxon>Teleostei</taxon>
        <taxon>Neoteleostei</taxon>
        <taxon>Acanthomorphata</taxon>
        <taxon>Gobiaria</taxon>
        <taxon>Kurtiformes</taxon>
        <taxon>Apogonoidei</taxon>
        <taxon>Apogonidae</taxon>
        <taxon>Apogoninae</taxon>
        <taxon>Sphaeramia</taxon>
    </lineage>
</organism>
<dbReference type="AlphaFoldDB" id="A0A673C4W4"/>
<keyword evidence="8" id="KW-1185">Reference proteome</keyword>
<accession>A0A673C4W4</accession>
<evidence type="ECO:0000256" key="6">
    <source>
        <dbReference type="SAM" id="Phobius"/>
    </source>
</evidence>
<dbReference type="Proteomes" id="UP000472271">
    <property type="component" value="Chromosome 19"/>
</dbReference>
<feature type="transmembrane region" description="Helical" evidence="6">
    <location>
        <begin position="78"/>
        <end position="106"/>
    </location>
</feature>
<name>A0A673C4W4_9TELE</name>
<proteinExistence type="inferred from homology"/>
<keyword evidence="5 6" id="KW-0472">Membrane</keyword>
<evidence type="ECO:0000256" key="4">
    <source>
        <dbReference type="ARBA" id="ARBA00022989"/>
    </source>
</evidence>
<feature type="transmembrane region" description="Helical" evidence="6">
    <location>
        <begin position="118"/>
        <end position="140"/>
    </location>
</feature>